<dbReference type="InterPro" id="IPR036100">
    <property type="entry name" value="QueA_sf"/>
</dbReference>
<accession>A0A6J6K3D8</accession>
<keyword evidence="3" id="KW-0949">S-adenosyl-L-methionine</keyword>
<dbReference type="PANTHER" id="PTHR30307:SF0">
    <property type="entry name" value="S-ADENOSYLMETHIONINE:TRNA RIBOSYLTRANSFERASE-ISOMERASE"/>
    <property type="match status" value="1"/>
</dbReference>
<protein>
    <submittedName>
        <fullName evidence="5">Unannotated protein</fullName>
    </submittedName>
</protein>
<dbReference type="NCBIfam" id="NF001140">
    <property type="entry name" value="PRK00147.1"/>
    <property type="match status" value="1"/>
</dbReference>
<dbReference type="PANTHER" id="PTHR30307">
    <property type="entry name" value="S-ADENOSYLMETHIONINE:TRNA RIBOSYLTRANSFERASE-ISOMERASE"/>
    <property type="match status" value="1"/>
</dbReference>
<organism evidence="5">
    <name type="scientific">freshwater metagenome</name>
    <dbReference type="NCBI Taxonomy" id="449393"/>
    <lineage>
        <taxon>unclassified sequences</taxon>
        <taxon>metagenomes</taxon>
        <taxon>ecological metagenomes</taxon>
    </lineage>
</organism>
<dbReference type="SUPFAM" id="SSF111337">
    <property type="entry name" value="QueA-like"/>
    <property type="match status" value="1"/>
</dbReference>
<keyword evidence="1" id="KW-0963">Cytoplasm</keyword>
<dbReference type="Pfam" id="PF02547">
    <property type="entry name" value="Queuosine_synth"/>
    <property type="match status" value="1"/>
</dbReference>
<dbReference type="GO" id="GO:0051075">
    <property type="term" value="F:S-adenosylmethionine:tRNA ribosyltransferase-isomerase activity"/>
    <property type="evidence" value="ECO:0007669"/>
    <property type="project" value="TreeGrafter"/>
</dbReference>
<name>A0A6J6K3D8_9ZZZZ</name>
<dbReference type="Gene3D" id="3.40.1780.10">
    <property type="entry name" value="QueA-like"/>
    <property type="match status" value="1"/>
</dbReference>
<dbReference type="InterPro" id="IPR003699">
    <property type="entry name" value="QueA"/>
</dbReference>
<sequence>MQLSDIDYVLPVDLIAQTPIEPRDSARLLVDQGTRRPLHQHVRDLCSFLNPNDVLVLNHTRVLPARLRARRSTGGAVEILLLNQTSDDSVSWEAMIKPGGKLRNGELLTINDSGMNVEIGDRTIHGDTFAIKLIGPNVLTELLRVGEVPLPPYITQTLQDAERYQTVFSHDQRSAAAPTAGLHFTLELLERIRNMGVRVLEVELVVGLDTFKPISDEDPLKHLIHSEAYSVSQEVLDGCNIARNNGGRVIAVGTTATRALESAATSGLLSGNTTLFITPGYQWKMVDVMMTNFHMPKTTLLLMIESFVGKRWRILYQHAIDEKYRMLSFGDAMLLKRQTDTV</sequence>
<keyword evidence="2" id="KW-0808">Transferase</keyword>
<evidence type="ECO:0000256" key="2">
    <source>
        <dbReference type="ARBA" id="ARBA00022679"/>
    </source>
</evidence>
<dbReference type="EMBL" id="CAEZWB010000028">
    <property type="protein sequence ID" value="CAB4642974.1"/>
    <property type="molecule type" value="Genomic_DNA"/>
</dbReference>
<dbReference type="InterPro" id="IPR042118">
    <property type="entry name" value="QueA_dom1"/>
</dbReference>
<evidence type="ECO:0000256" key="1">
    <source>
        <dbReference type="ARBA" id="ARBA00022490"/>
    </source>
</evidence>
<dbReference type="GO" id="GO:0008616">
    <property type="term" value="P:tRNA queuosine(34) biosynthetic process"/>
    <property type="evidence" value="ECO:0007669"/>
    <property type="project" value="UniProtKB-KW"/>
</dbReference>
<dbReference type="Gene3D" id="2.40.10.240">
    <property type="entry name" value="QueA-like"/>
    <property type="match status" value="1"/>
</dbReference>
<evidence type="ECO:0000256" key="4">
    <source>
        <dbReference type="ARBA" id="ARBA00022785"/>
    </source>
</evidence>
<evidence type="ECO:0000256" key="3">
    <source>
        <dbReference type="ARBA" id="ARBA00022691"/>
    </source>
</evidence>
<dbReference type="AlphaFoldDB" id="A0A6J6K3D8"/>
<evidence type="ECO:0000313" key="5">
    <source>
        <dbReference type="EMBL" id="CAB4642974.1"/>
    </source>
</evidence>
<proteinExistence type="inferred from homology"/>
<keyword evidence="4" id="KW-0671">Queuosine biosynthesis</keyword>
<dbReference type="HAMAP" id="MF_00113">
    <property type="entry name" value="QueA"/>
    <property type="match status" value="1"/>
</dbReference>
<reference evidence="5" key="1">
    <citation type="submission" date="2020-05" db="EMBL/GenBank/DDBJ databases">
        <authorList>
            <person name="Chiriac C."/>
            <person name="Salcher M."/>
            <person name="Ghai R."/>
            <person name="Kavagutti S V."/>
        </authorList>
    </citation>
    <scope>NUCLEOTIDE SEQUENCE</scope>
</reference>
<dbReference type="InterPro" id="IPR042119">
    <property type="entry name" value="QueA_dom2"/>
</dbReference>
<gene>
    <name evidence="5" type="ORF">UFOPK2166_00357</name>
</gene>
<dbReference type="NCBIfam" id="TIGR00113">
    <property type="entry name" value="queA"/>
    <property type="match status" value="1"/>
</dbReference>